<evidence type="ECO:0000256" key="14">
    <source>
        <dbReference type="RuleBase" id="RU004347"/>
    </source>
</evidence>
<evidence type="ECO:0000256" key="10">
    <source>
        <dbReference type="ARBA" id="ARBA00029724"/>
    </source>
</evidence>
<dbReference type="EMBL" id="CP034951">
    <property type="protein sequence ID" value="QAA81313.1"/>
    <property type="molecule type" value="Genomic_DNA"/>
</dbReference>
<dbReference type="FunFam" id="3.40.50.300:FF:000212">
    <property type="entry name" value="Adenylyl-sulfate kinase"/>
    <property type="match status" value="1"/>
</dbReference>
<dbReference type="HAMAP" id="MF_00065">
    <property type="entry name" value="Adenylyl_sulf_kinase"/>
    <property type="match status" value="1"/>
</dbReference>
<keyword evidence="9 13" id="KW-0067">ATP-binding</keyword>
<keyword evidence="13" id="KW-0597">Phosphoprotein</keyword>
<evidence type="ECO:0000313" key="16">
    <source>
        <dbReference type="EMBL" id="QAA81313.1"/>
    </source>
</evidence>
<dbReference type="InterPro" id="IPR002891">
    <property type="entry name" value="APS"/>
</dbReference>
<dbReference type="AlphaFoldDB" id="A0A410G231"/>
<evidence type="ECO:0000256" key="11">
    <source>
        <dbReference type="ARBA" id="ARBA00031393"/>
    </source>
</evidence>
<dbReference type="NCBIfam" id="NF003013">
    <property type="entry name" value="PRK03846.1"/>
    <property type="match status" value="1"/>
</dbReference>
<evidence type="ECO:0000256" key="4">
    <source>
        <dbReference type="ARBA" id="ARBA00007008"/>
    </source>
</evidence>
<feature type="domain" description="APS kinase" evidence="15">
    <location>
        <begin position="25"/>
        <end position="174"/>
    </location>
</feature>
<evidence type="ECO:0000256" key="7">
    <source>
        <dbReference type="ARBA" id="ARBA00022741"/>
    </source>
</evidence>
<dbReference type="Proteomes" id="UP000285517">
    <property type="component" value="Chromosome"/>
</dbReference>
<evidence type="ECO:0000313" key="17">
    <source>
        <dbReference type="Proteomes" id="UP000285517"/>
    </source>
</evidence>
<dbReference type="Pfam" id="PF01583">
    <property type="entry name" value="APS_kinase"/>
    <property type="match status" value="1"/>
</dbReference>
<dbReference type="EC" id="2.7.1.25" evidence="5 13"/>
<protein>
    <recommendedName>
        <fullName evidence="5 13">Adenylyl-sulfate kinase</fullName>
        <ecNumber evidence="5 13">2.7.1.25</ecNumber>
    </recommendedName>
    <alternativeName>
        <fullName evidence="11 13">APS kinase</fullName>
    </alternativeName>
    <alternativeName>
        <fullName evidence="12 13">ATP adenosine-5'-phosphosulfate 3'-phosphotransferase</fullName>
    </alternativeName>
    <alternativeName>
        <fullName evidence="10 13">Adenosine-5'-phosphosulfate kinase</fullName>
    </alternativeName>
</protein>
<evidence type="ECO:0000259" key="15">
    <source>
        <dbReference type="Pfam" id="PF01583"/>
    </source>
</evidence>
<comment type="function">
    <text evidence="2 13 14">Catalyzes the synthesis of activated sulfate.</text>
</comment>
<dbReference type="PANTHER" id="PTHR11055">
    <property type="entry name" value="BIFUNCTIONAL 3'-PHOSPHOADENOSINE 5'-PHOSPHOSULFATE SYNTHASE"/>
    <property type="match status" value="1"/>
</dbReference>
<dbReference type="InterPro" id="IPR059117">
    <property type="entry name" value="APS_kinase_dom"/>
</dbReference>
<evidence type="ECO:0000256" key="8">
    <source>
        <dbReference type="ARBA" id="ARBA00022777"/>
    </source>
</evidence>
<evidence type="ECO:0000256" key="5">
    <source>
        <dbReference type="ARBA" id="ARBA00012121"/>
    </source>
</evidence>
<dbReference type="GO" id="GO:0000103">
    <property type="term" value="P:sulfate assimilation"/>
    <property type="evidence" value="ECO:0007669"/>
    <property type="project" value="UniProtKB-UniRule"/>
</dbReference>
<comment type="similarity">
    <text evidence="4 13 14">Belongs to the APS kinase family.</text>
</comment>
<dbReference type="UniPathway" id="UPA00140">
    <property type="reaction ID" value="UER00205"/>
</dbReference>
<reference evidence="16 17" key="1">
    <citation type="submission" date="2019-01" db="EMBL/GenBank/DDBJ databases">
        <title>Complete genome sequencing of Aequorivita sp. H23M31.</title>
        <authorList>
            <person name="Bae J.-W."/>
        </authorList>
    </citation>
    <scope>NUCLEOTIDE SEQUENCE [LARGE SCALE GENOMIC DNA]</scope>
    <source>
        <strain evidence="16 17">H23M31</strain>
    </source>
</reference>
<evidence type="ECO:0000256" key="6">
    <source>
        <dbReference type="ARBA" id="ARBA00022679"/>
    </source>
</evidence>
<feature type="active site" description="Phosphoserine intermediate" evidence="13">
    <location>
        <position position="106"/>
    </location>
</feature>
<dbReference type="CDD" id="cd02027">
    <property type="entry name" value="APSK"/>
    <property type="match status" value="1"/>
</dbReference>
<evidence type="ECO:0000256" key="3">
    <source>
        <dbReference type="ARBA" id="ARBA00004806"/>
    </source>
</evidence>
<feature type="binding site" evidence="13">
    <location>
        <begin position="32"/>
        <end position="39"/>
    </location>
    <ligand>
        <name>ATP</name>
        <dbReference type="ChEBI" id="CHEBI:30616"/>
    </ligand>
</feature>
<dbReference type="RefSeq" id="WP_128249701.1">
    <property type="nucleotide sequence ID" value="NZ_CP034951.1"/>
</dbReference>
<evidence type="ECO:0000256" key="9">
    <source>
        <dbReference type="ARBA" id="ARBA00022840"/>
    </source>
</evidence>
<name>A0A410G231_9FLAO</name>
<evidence type="ECO:0000256" key="1">
    <source>
        <dbReference type="ARBA" id="ARBA00001823"/>
    </source>
</evidence>
<comment type="catalytic activity">
    <reaction evidence="1 13 14">
        <text>adenosine 5'-phosphosulfate + ATP = 3'-phosphoadenylyl sulfate + ADP + H(+)</text>
        <dbReference type="Rhea" id="RHEA:24152"/>
        <dbReference type="ChEBI" id="CHEBI:15378"/>
        <dbReference type="ChEBI" id="CHEBI:30616"/>
        <dbReference type="ChEBI" id="CHEBI:58243"/>
        <dbReference type="ChEBI" id="CHEBI:58339"/>
        <dbReference type="ChEBI" id="CHEBI:456216"/>
        <dbReference type="EC" id="2.7.1.25"/>
    </reaction>
</comment>
<evidence type="ECO:0000256" key="12">
    <source>
        <dbReference type="ARBA" id="ARBA00031464"/>
    </source>
</evidence>
<dbReference type="GO" id="GO:0004020">
    <property type="term" value="F:adenylylsulfate kinase activity"/>
    <property type="evidence" value="ECO:0007669"/>
    <property type="project" value="UniProtKB-UniRule"/>
</dbReference>
<evidence type="ECO:0000256" key="13">
    <source>
        <dbReference type="HAMAP-Rule" id="MF_00065"/>
    </source>
</evidence>
<dbReference type="NCBIfam" id="TIGR00455">
    <property type="entry name" value="apsK"/>
    <property type="match status" value="1"/>
</dbReference>
<dbReference type="KEGG" id="aev:EI546_06030"/>
<proteinExistence type="inferred from homology"/>
<dbReference type="Gene3D" id="3.40.50.300">
    <property type="entry name" value="P-loop containing nucleotide triphosphate hydrolases"/>
    <property type="match status" value="1"/>
</dbReference>
<sequence length="198" mass="22357">MEKNIFVHNFNIKKEDRSVLNKHRPFLIWFTGLSGSGKSTIANAVEQALFNKGIHTYLLDGDNIRKGINSNLSFSAEDRTENIRRIAEIANLLIDAGLVVLASFVSPYIEDRENVKRIVGDANYIEVFVNTPIEECERRDVKGLYKKARKGEIQNFTGINAPYEVPLAPDIEIDTTKLNVESIVDIILKQLLGKIELL</sequence>
<keyword evidence="17" id="KW-1185">Reference proteome</keyword>
<accession>A0A410G231</accession>
<dbReference type="OrthoDB" id="9804504at2"/>
<dbReference type="PANTHER" id="PTHR11055:SF1">
    <property type="entry name" value="PAPS SYNTHETASE, ISOFORM D"/>
    <property type="match status" value="1"/>
</dbReference>
<keyword evidence="8 13" id="KW-0418">Kinase</keyword>
<dbReference type="InterPro" id="IPR027417">
    <property type="entry name" value="P-loop_NTPase"/>
</dbReference>
<organism evidence="16 17">
    <name type="scientific">Aequorivita ciconiae</name>
    <dbReference type="NCBI Taxonomy" id="2494375"/>
    <lineage>
        <taxon>Bacteria</taxon>
        <taxon>Pseudomonadati</taxon>
        <taxon>Bacteroidota</taxon>
        <taxon>Flavobacteriia</taxon>
        <taxon>Flavobacteriales</taxon>
        <taxon>Flavobacteriaceae</taxon>
        <taxon>Aequorivita</taxon>
    </lineage>
</organism>
<comment type="pathway">
    <text evidence="3 13 14">Sulfur metabolism; hydrogen sulfide biosynthesis; sulfite from sulfate: step 2/3.</text>
</comment>
<dbReference type="GO" id="GO:0005524">
    <property type="term" value="F:ATP binding"/>
    <property type="evidence" value="ECO:0007669"/>
    <property type="project" value="UniProtKB-UniRule"/>
</dbReference>
<keyword evidence="6 13" id="KW-0808">Transferase</keyword>
<dbReference type="SUPFAM" id="SSF52540">
    <property type="entry name" value="P-loop containing nucleoside triphosphate hydrolases"/>
    <property type="match status" value="1"/>
</dbReference>
<keyword evidence="7 13" id="KW-0547">Nucleotide-binding</keyword>
<dbReference type="GO" id="GO:0070814">
    <property type="term" value="P:hydrogen sulfide biosynthetic process"/>
    <property type="evidence" value="ECO:0007669"/>
    <property type="project" value="UniProtKB-UniRule"/>
</dbReference>
<evidence type="ECO:0000256" key="2">
    <source>
        <dbReference type="ARBA" id="ARBA00002632"/>
    </source>
</evidence>
<gene>
    <name evidence="13 16" type="primary">cysC</name>
    <name evidence="16" type="ORF">EI546_06030</name>
</gene>